<dbReference type="InterPro" id="IPR020904">
    <property type="entry name" value="Sc_DH/Rdtase_CS"/>
</dbReference>
<dbReference type="GO" id="GO:0006633">
    <property type="term" value="P:fatty acid biosynthetic process"/>
    <property type="evidence" value="ECO:0007669"/>
    <property type="project" value="TreeGrafter"/>
</dbReference>
<dbReference type="PRINTS" id="PR00080">
    <property type="entry name" value="SDRFAMILY"/>
</dbReference>
<evidence type="ECO:0000256" key="3">
    <source>
        <dbReference type="RuleBase" id="RU000363"/>
    </source>
</evidence>
<dbReference type="EMBL" id="KV428229">
    <property type="protein sequence ID" value="KZT33621.1"/>
    <property type="molecule type" value="Genomic_DNA"/>
</dbReference>
<keyword evidence="2" id="KW-0521">NADP</keyword>
<dbReference type="InterPro" id="IPR036291">
    <property type="entry name" value="NAD(P)-bd_dom_sf"/>
</dbReference>
<sequence>MAYPIISRLGGVALITGAASGMGRAVAQTSAKAGSQIVLVDRDATGLEKTITEYGIDRKESIVATIDVRDDTAVEELVTKIIPDKFGRLDFAVNAAGITGKGGLTIANESVENIDNVLSINLRSQIMFNRAQARVMLLPKDPFDAFTSQPDSQVTYKASDCPPFRGAIINFSSLAGFRTAPNFASYSISKHGVIGLTKVMATGFGPKGIRTNAVAPGAVDTPMLKEYPGMETLASYVPARRVAHPQEVANLVMFLCSPWSSYVNGETVVIDGGWAAGA</sequence>
<dbReference type="CDD" id="cd05233">
    <property type="entry name" value="SDR_c"/>
    <property type="match status" value="1"/>
</dbReference>
<dbReference type="PRINTS" id="PR00081">
    <property type="entry name" value="GDHRDH"/>
</dbReference>
<evidence type="ECO:0000313" key="4">
    <source>
        <dbReference type="EMBL" id="KZT33621.1"/>
    </source>
</evidence>
<name>A0A165YUJ7_9AGAM</name>
<evidence type="ECO:0000313" key="5">
    <source>
        <dbReference type="Proteomes" id="UP000076798"/>
    </source>
</evidence>
<reference evidence="4 5" key="1">
    <citation type="journal article" date="2016" name="Mol. Biol. Evol.">
        <title>Comparative Genomics of Early-Diverging Mushroom-Forming Fungi Provides Insights into the Origins of Lignocellulose Decay Capabilities.</title>
        <authorList>
            <person name="Nagy L.G."/>
            <person name="Riley R."/>
            <person name="Tritt A."/>
            <person name="Adam C."/>
            <person name="Daum C."/>
            <person name="Floudas D."/>
            <person name="Sun H."/>
            <person name="Yadav J.S."/>
            <person name="Pangilinan J."/>
            <person name="Larsson K.H."/>
            <person name="Matsuura K."/>
            <person name="Barry K."/>
            <person name="Labutti K."/>
            <person name="Kuo R."/>
            <person name="Ohm R.A."/>
            <person name="Bhattacharya S.S."/>
            <person name="Shirouzu T."/>
            <person name="Yoshinaga Y."/>
            <person name="Martin F.M."/>
            <person name="Grigoriev I.V."/>
            <person name="Hibbett D.S."/>
        </authorList>
    </citation>
    <scope>NUCLEOTIDE SEQUENCE [LARGE SCALE GENOMIC DNA]</scope>
    <source>
        <strain evidence="4 5">HHB10207 ss-3</strain>
    </source>
</reference>
<dbReference type="Gene3D" id="3.40.50.720">
    <property type="entry name" value="NAD(P)-binding Rossmann-like Domain"/>
    <property type="match status" value="1"/>
</dbReference>
<dbReference type="OrthoDB" id="498125at2759"/>
<proteinExistence type="inferred from homology"/>
<dbReference type="AlphaFoldDB" id="A0A165YUJ7"/>
<dbReference type="PANTHER" id="PTHR42760">
    <property type="entry name" value="SHORT-CHAIN DEHYDROGENASES/REDUCTASES FAMILY MEMBER"/>
    <property type="match status" value="1"/>
</dbReference>
<dbReference type="Proteomes" id="UP000076798">
    <property type="component" value="Unassembled WGS sequence"/>
</dbReference>
<dbReference type="GO" id="GO:0048038">
    <property type="term" value="F:quinone binding"/>
    <property type="evidence" value="ECO:0007669"/>
    <property type="project" value="TreeGrafter"/>
</dbReference>
<comment type="similarity">
    <text evidence="1 3">Belongs to the short-chain dehydrogenases/reductases (SDR) family.</text>
</comment>
<gene>
    <name evidence="4" type="ORF">SISSUDRAFT_1132437</name>
</gene>
<accession>A0A165YUJ7</accession>
<dbReference type="STRING" id="1314776.A0A165YUJ7"/>
<organism evidence="4 5">
    <name type="scientific">Sistotremastrum suecicum HHB10207 ss-3</name>
    <dbReference type="NCBI Taxonomy" id="1314776"/>
    <lineage>
        <taxon>Eukaryota</taxon>
        <taxon>Fungi</taxon>
        <taxon>Dikarya</taxon>
        <taxon>Basidiomycota</taxon>
        <taxon>Agaricomycotina</taxon>
        <taxon>Agaricomycetes</taxon>
        <taxon>Sistotremastrales</taxon>
        <taxon>Sistotremastraceae</taxon>
        <taxon>Sistotremastrum</taxon>
    </lineage>
</organism>
<evidence type="ECO:0000256" key="1">
    <source>
        <dbReference type="ARBA" id="ARBA00006484"/>
    </source>
</evidence>
<evidence type="ECO:0000256" key="2">
    <source>
        <dbReference type="ARBA" id="ARBA00022857"/>
    </source>
</evidence>
<dbReference type="GO" id="GO:0016616">
    <property type="term" value="F:oxidoreductase activity, acting on the CH-OH group of donors, NAD or NADP as acceptor"/>
    <property type="evidence" value="ECO:0007669"/>
    <property type="project" value="TreeGrafter"/>
</dbReference>
<dbReference type="Pfam" id="PF13561">
    <property type="entry name" value="adh_short_C2"/>
    <property type="match status" value="1"/>
</dbReference>
<dbReference type="SUPFAM" id="SSF51735">
    <property type="entry name" value="NAD(P)-binding Rossmann-fold domains"/>
    <property type="match status" value="1"/>
</dbReference>
<dbReference type="Pfam" id="PF00106">
    <property type="entry name" value="adh_short"/>
    <property type="match status" value="1"/>
</dbReference>
<dbReference type="PANTHER" id="PTHR42760:SF45">
    <property type="entry name" value="SHORT CHAIN DEHYDROGENASE_REDUCTASE FAMILY PROTEIN, PUTATIVE (AFU_ORTHOLOGUE AFUA_3G09150)-RELATED"/>
    <property type="match status" value="1"/>
</dbReference>
<protein>
    <submittedName>
        <fullName evidence="4">NAD(P)-binding protein</fullName>
    </submittedName>
</protein>
<dbReference type="InterPro" id="IPR002347">
    <property type="entry name" value="SDR_fam"/>
</dbReference>
<dbReference type="PROSITE" id="PS00061">
    <property type="entry name" value="ADH_SHORT"/>
    <property type="match status" value="1"/>
</dbReference>
<keyword evidence="5" id="KW-1185">Reference proteome</keyword>